<evidence type="ECO:0000313" key="4">
    <source>
        <dbReference type="EMBL" id="KKO21015.1"/>
    </source>
</evidence>
<evidence type="ECO:0000259" key="3">
    <source>
        <dbReference type="PROSITE" id="PS50110"/>
    </source>
</evidence>
<dbReference type="GO" id="GO:0000160">
    <property type="term" value="P:phosphorelay signal transduction system"/>
    <property type="evidence" value="ECO:0007669"/>
    <property type="project" value="InterPro"/>
</dbReference>
<evidence type="ECO:0000256" key="2">
    <source>
        <dbReference type="PROSITE-ProRule" id="PRU00169"/>
    </source>
</evidence>
<feature type="domain" description="Response regulatory" evidence="3">
    <location>
        <begin position="13"/>
        <end position="128"/>
    </location>
</feature>
<dbReference type="Proteomes" id="UP000034954">
    <property type="component" value="Unassembled WGS sequence"/>
</dbReference>
<keyword evidence="5" id="KW-1185">Reference proteome</keyword>
<feature type="modified residue" description="4-aspartylphosphate" evidence="2">
    <location>
        <position position="62"/>
    </location>
</feature>
<name>A0A0M2UZH8_9BACT</name>
<dbReference type="PANTHER" id="PTHR44591">
    <property type="entry name" value="STRESS RESPONSE REGULATOR PROTEIN 1"/>
    <property type="match status" value="1"/>
</dbReference>
<dbReference type="InterPro" id="IPR050595">
    <property type="entry name" value="Bact_response_regulator"/>
</dbReference>
<dbReference type="SMART" id="SM00448">
    <property type="entry name" value="REC"/>
    <property type="match status" value="1"/>
</dbReference>
<dbReference type="PANTHER" id="PTHR44591:SF3">
    <property type="entry name" value="RESPONSE REGULATORY DOMAIN-CONTAINING PROTEIN"/>
    <property type="match status" value="1"/>
</dbReference>
<dbReference type="InterPro" id="IPR001789">
    <property type="entry name" value="Sig_transdc_resp-reg_receiver"/>
</dbReference>
<reference evidence="4 5" key="1">
    <citation type="journal article" date="2013" name="BMC Microbiol.">
        <title>Identification of the type II cytochrome c maturation pathway in anammox bacteria by comparative genomics.</title>
        <authorList>
            <person name="Ferousi C."/>
            <person name="Speth D.R."/>
            <person name="Reimann J."/>
            <person name="Op den Camp H.J."/>
            <person name="Allen J.W."/>
            <person name="Keltjens J.T."/>
            <person name="Jetten M.S."/>
        </authorList>
    </citation>
    <scope>NUCLEOTIDE SEQUENCE [LARGE SCALE GENOMIC DNA]</scope>
    <source>
        <strain evidence="4">RU1</strain>
    </source>
</reference>
<dbReference type="InterPro" id="IPR011006">
    <property type="entry name" value="CheY-like_superfamily"/>
</dbReference>
<accession>A0A0M2UZH8</accession>
<comment type="caution">
    <text evidence="4">The sequence shown here is derived from an EMBL/GenBank/DDBJ whole genome shotgun (WGS) entry which is preliminary data.</text>
</comment>
<dbReference type="AlphaFoldDB" id="A0A0M2UZH8"/>
<keyword evidence="1 2" id="KW-0597">Phosphoprotein</keyword>
<protein>
    <submittedName>
        <fullName evidence="4">Two-component response regulator</fullName>
    </submittedName>
</protein>
<dbReference type="Pfam" id="PF00072">
    <property type="entry name" value="Response_reg"/>
    <property type="match status" value="1"/>
</dbReference>
<dbReference type="Gene3D" id="3.40.50.2300">
    <property type="match status" value="1"/>
</dbReference>
<dbReference type="CDD" id="cd00156">
    <property type="entry name" value="REC"/>
    <property type="match status" value="1"/>
</dbReference>
<dbReference type="PROSITE" id="PS50110">
    <property type="entry name" value="RESPONSE_REGULATORY"/>
    <property type="match status" value="1"/>
</dbReference>
<proteinExistence type="predicted"/>
<gene>
    <name evidence="4" type="ORF">BROFUL_00264</name>
</gene>
<evidence type="ECO:0000256" key="1">
    <source>
        <dbReference type="ARBA" id="ARBA00022553"/>
    </source>
</evidence>
<sequence length="134" mass="15062">MMALLDPRAGHYSLLITDDDESCRDSIKDIFEPKGYTTYLASCGREAIKIARSEEVHLLILDAHLPDYSGLETFKIIKKEISLVIPCIFMSGAITKELQIDLISANAYTLIPKPININILRDSVDQVIAKYYGR</sequence>
<evidence type="ECO:0000313" key="5">
    <source>
        <dbReference type="Proteomes" id="UP000034954"/>
    </source>
</evidence>
<dbReference type="EMBL" id="LAQJ01000031">
    <property type="protein sequence ID" value="KKO21015.1"/>
    <property type="molecule type" value="Genomic_DNA"/>
</dbReference>
<dbReference type="SUPFAM" id="SSF52172">
    <property type="entry name" value="CheY-like"/>
    <property type="match status" value="1"/>
</dbReference>
<organism evidence="4 5">
    <name type="scientific">Candidatus Brocadia fulgida</name>
    <dbReference type="NCBI Taxonomy" id="380242"/>
    <lineage>
        <taxon>Bacteria</taxon>
        <taxon>Pseudomonadati</taxon>
        <taxon>Planctomycetota</taxon>
        <taxon>Candidatus Brocadiia</taxon>
        <taxon>Candidatus Brocadiales</taxon>
        <taxon>Candidatus Brocadiaceae</taxon>
        <taxon>Candidatus Brocadia</taxon>
    </lineage>
</organism>